<accession>A0A2K3M7X2</accession>
<proteinExistence type="predicted"/>
<sequence length="43" mass="4725">EVMKQRDSAQLAAIEAMQEAAAAESLLQCLRAVDYARPLRPPL</sequence>
<gene>
    <name evidence="2" type="ORF">L195_g042979</name>
</gene>
<feature type="domain" description="DUF6857" evidence="1">
    <location>
        <begin position="1"/>
        <end position="31"/>
    </location>
</feature>
<dbReference type="EMBL" id="ASHM01052424">
    <property type="protein sequence ID" value="PNX86896.1"/>
    <property type="molecule type" value="Genomic_DNA"/>
</dbReference>
<dbReference type="Pfam" id="PF21647">
    <property type="entry name" value="DUF6857"/>
    <property type="match status" value="1"/>
</dbReference>
<evidence type="ECO:0000313" key="3">
    <source>
        <dbReference type="Proteomes" id="UP000236291"/>
    </source>
</evidence>
<dbReference type="Proteomes" id="UP000236291">
    <property type="component" value="Unassembled WGS sequence"/>
</dbReference>
<evidence type="ECO:0000259" key="1">
    <source>
        <dbReference type="Pfam" id="PF21647"/>
    </source>
</evidence>
<reference evidence="2 3" key="2">
    <citation type="journal article" date="2017" name="Front. Plant Sci.">
        <title>Gene Classification and Mining of Molecular Markers Useful in Red Clover (Trifolium pratense) Breeding.</title>
        <authorList>
            <person name="Istvanek J."/>
            <person name="Dluhosova J."/>
            <person name="Dluhos P."/>
            <person name="Patkova L."/>
            <person name="Nedelnik J."/>
            <person name="Repkova J."/>
        </authorList>
    </citation>
    <scope>NUCLEOTIDE SEQUENCE [LARGE SCALE GENOMIC DNA]</scope>
    <source>
        <strain evidence="3">cv. Tatra</strain>
        <tissue evidence="2">Young leaves</tissue>
    </source>
</reference>
<reference evidence="2 3" key="1">
    <citation type="journal article" date="2014" name="Am. J. Bot.">
        <title>Genome assembly and annotation for red clover (Trifolium pratense; Fabaceae).</title>
        <authorList>
            <person name="Istvanek J."/>
            <person name="Jaros M."/>
            <person name="Krenek A."/>
            <person name="Repkova J."/>
        </authorList>
    </citation>
    <scope>NUCLEOTIDE SEQUENCE [LARGE SCALE GENOMIC DNA]</scope>
    <source>
        <strain evidence="3">cv. Tatra</strain>
        <tissue evidence="2">Young leaves</tissue>
    </source>
</reference>
<dbReference type="AlphaFoldDB" id="A0A2K3M7X2"/>
<dbReference type="InterPro" id="IPR049172">
    <property type="entry name" value="DUF6857_pln"/>
</dbReference>
<comment type="caution">
    <text evidence="2">The sequence shown here is derived from an EMBL/GenBank/DDBJ whole genome shotgun (WGS) entry which is preliminary data.</text>
</comment>
<feature type="non-terminal residue" evidence="2">
    <location>
        <position position="1"/>
    </location>
</feature>
<protein>
    <recommendedName>
        <fullName evidence="1">DUF6857 domain-containing protein</fullName>
    </recommendedName>
</protein>
<name>A0A2K3M7X2_TRIPR</name>
<organism evidence="2 3">
    <name type="scientific">Trifolium pratense</name>
    <name type="common">Red clover</name>
    <dbReference type="NCBI Taxonomy" id="57577"/>
    <lineage>
        <taxon>Eukaryota</taxon>
        <taxon>Viridiplantae</taxon>
        <taxon>Streptophyta</taxon>
        <taxon>Embryophyta</taxon>
        <taxon>Tracheophyta</taxon>
        <taxon>Spermatophyta</taxon>
        <taxon>Magnoliopsida</taxon>
        <taxon>eudicotyledons</taxon>
        <taxon>Gunneridae</taxon>
        <taxon>Pentapetalae</taxon>
        <taxon>rosids</taxon>
        <taxon>fabids</taxon>
        <taxon>Fabales</taxon>
        <taxon>Fabaceae</taxon>
        <taxon>Papilionoideae</taxon>
        <taxon>50 kb inversion clade</taxon>
        <taxon>NPAAA clade</taxon>
        <taxon>Hologalegina</taxon>
        <taxon>IRL clade</taxon>
        <taxon>Trifolieae</taxon>
        <taxon>Trifolium</taxon>
    </lineage>
</organism>
<evidence type="ECO:0000313" key="2">
    <source>
        <dbReference type="EMBL" id="PNX86896.1"/>
    </source>
</evidence>